<keyword evidence="2" id="KW-0238">DNA-binding</keyword>
<dbReference type="GO" id="GO:0006355">
    <property type="term" value="P:regulation of DNA-templated transcription"/>
    <property type="evidence" value="ECO:0007669"/>
    <property type="project" value="InterPro"/>
</dbReference>
<dbReference type="GO" id="GO:0003677">
    <property type="term" value="F:DNA binding"/>
    <property type="evidence" value="ECO:0007669"/>
    <property type="project" value="UniProtKB-KW"/>
</dbReference>
<dbReference type="PANTHER" id="PTHR31719:SF88">
    <property type="entry name" value="OS07G0272700 PROTEIN"/>
    <property type="match status" value="1"/>
</dbReference>
<organism evidence="7">
    <name type="scientific">Oryza punctata</name>
    <name type="common">Red rice</name>
    <dbReference type="NCBI Taxonomy" id="4537"/>
    <lineage>
        <taxon>Eukaryota</taxon>
        <taxon>Viridiplantae</taxon>
        <taxon>Streptophyta</taxon>
        <taxon>Embryophyta</taxon>
        <taxon>Tracheophyta</taxon>
        <taxon>Spermatophyta</taxon>
        <taxon>Magnoliopsida</taxon>
        <taxon>Liliopsida</taxon>
        <taxon>Poales</taxon>
        <taxon>Poaceae</taxon>
        <taxon>BOP clade</taxon>
        <taxon>Oryzoideae</taxon>
        <taxon>Oryzeae</taxon>
        <taxon>Oryzinae</taxon>
        <taxon>Oryza</taxon>
    </lineage>
</organism>
<protein>
    <recommendedName>
        <fullName evidence="6">NAC domain-containing protein</fullName>
    </recommendedName>
</protein>
<keyword evidence="8" id="KW-1185">Reference proteome</keyword>
<dbReference type="PROSITE" id="PS51005">
    <property type="entry name" value="NAC"/>
    <property type="match status" value="1"/>
</dbReference>
<evidence type="ECO:0000256" key="1">
    <source>
        <dbReference type="ARBA" id="ARBA00023015"/>
    </source>
</evidence>
<reference evidence="7" key="1">
    <citation type="submission" date="2015-04" db="UniProtKB">
        <authorList>
            <consortium name="EnsemblPlants"/>
        </authorList>
    </citation>
    <scope>IDENTIFICATION</scope>
</reference>
<dbReference type="Pfam" id="PF02365">
    <property type="entry name" value="NAM"/>
    <property type="match status" value="1"/>
</dbReference>
<name>A0A0E0LI74_ORYPU</name>
<dbReference type="HOGENOM" id="CLU_016408_0_0_1"/>
<reference evidence="7" key="2">
    <citation type="submission" date="2018-05" db="EMBL/GenBank/DDBJ databases">
        <title>OpunRS2 (Oryza punctata Reference Sequence Version 2).</title>
        <authorList>
            <person name="Zhang J."/>
            <person name="Kudrna D."/>
            <person name="Lee S."/>
            <person name="Talag J."/>
            <person name="Welchert J."/>
            <person name="Wing R.A."/>
        </authorList>
    </citation>
    <scope>NUCLEOTIDE SEQUENCE [LARGE SCALE GENOMIC DNA]</scope>
</reference>
<feature type="compositionally biased region" description="Polar residues" evidence="5">
    <location>
        <begin position="298"/>
        <end position="310"/>
    </location>
</feature>
<evidence type="ECO:0000313" key="8">
    <source>
        <dbReference type="Proteomes" id="UP000026962"/>
    </source>
</evidence>
<evidence type="ECO:0000259" key="6">
    <source>
        <dbReference type="PROSITE" id="PS51005"/>
    </source>
</evidence>
<dbReference type="EnsemblPlants" id="OPUNC07G06070.1">
    <property type="protein sequence ID" value="OPUNC07G06070.1"/>
    <property type="gene ID" value="OPUNC07G06070"/>
</dbReference>
<sequence>MAAAAGDELPPGLKFEPKDDELVARFLLARIQGKPLPLHGVILDADPLSVPPWRPLVDHGRGDEAFFFADARAKNGKGSRQKRTVEGGGYWQGQRMCVDGERLLVFDGGGVEVTWRKYVLSYFAGGAKGSSGWVMHEYAITAPADLALVADATLPYPGCSSVVDDSSLVFAALPDLIVLPPEEAGASGRAPSWVSSLDNQNDEAPMFFEFPESMDDMVGCFDFATTDDQSCTSAVSEIALLEELVLPPEAMVNHHDDYAYDSADQGCSGSVPPPSAMVDREADAEAGSGGGVAPAAAQSVTSSPDNQKYSLSGVMDIEGPESMNDLSCIDFAETMDNLSCIDFTIDDELFDLWS</sequence>
<dbReference type="Proteomes" id="UP000026962">
    <property type="component" value="Chromosome 7"/>
</dbReference>
<accession>A0A0E0LI74</accession>
<proteinExistence type="predicted"/>
<keyword evidence="1" id="KW-0805">Transcription regulation</keyword>
<evidence type="ECO:0000256" key="5">
    <source>
        <dbReference type="SAM" id="MobiDB-lite"/>
    </source>
</evidence>
<dbReference type="Gene3D" id="2.170.150.80">
    <property type="entry name" value="NAC domain"/>
    <property type="match status" value="1"/>
</dbReference>
<evidence type="ECO:0000256" key="2">
    <source>
        <dbReference type="ARBA" id="ARBA00023125"/>
    </source>
</evidence>
<keyword evidence="4" id="KW-0539">Nucleus</keyword>
<feature type="domain" description="NAC" evidence="6">
    <location>
        <begin position="9"/>
        <end position="155"/>
    </location>
</feature>
<evidence type="ECO:0000256" key="3">
    <source>
        <dbReference type="ARBA" id="ARBA00023163"/>
    </source>
</evidence>
<dbReference type="PANTHER" id="PTHR31719">
    <property type="entry name" value="NAC TRANSCRIPTION FACTOR 56"/>
    <property type="match status" value="1"/>
</dbReference>
<evidence type="ECO:0000256" key="4">
    <source>
        <dbReference type="ARBA" id="ARBA00023242"/>
    </source>
</evidence>
<keyword evidence="3" id="KW-0804">Transcription</keyword>
<dbReference type="Gramene" id="OPUNC07G06070.1">
    <property type="protein sequence ID" value="OPUNC07G06070.1"/>
    <property type="gene ID" value="OPUNC07G06070"/>
</dbReference>
<dbReference type="InterPro" id="IPR036093">
    <property type="entry name" value="NAC_dom_sf"/>
</dbReference>
<dbReference type="SUPFAM" id="SSF101941">
    <property type="entry name" value="NAC domain"/>
    <property type="match status" value="1"/>
</dbReference>
<dbReference type="AlphaFoldDB" id="A0A0E0LI74"/>
<evidence type="ECO:0000313" key="7">
    <source>
        <dbReference type="EnsemblPlants" id="OPUNC07G06070.1"/>
    </source>
</evidence>
<dbReference type="InterPro" id="IPR003441">
    <property type="entry name" value="NAC-dom"/>
</dbReference>
<feature type="region of interest" description="Disordered" evidence="5">
    <location>
        <begin position="263"/>
        <end position="312"/>
    </location>
</feature>
<dbReference type="OMA" id="CFDFATT"/>